<proteinExistence type="inferred from homology"/>
<protein>
    <recommendedName>
        <fullName evidence="8">Mutator family transposase</fullName>
    </recommendedName>
</protein>
<evidence type="ECO:0000256" key="1">
    <source>
        <dbReference type="ARBA" id="ARBA00002190"/>
    </source>
</evidence>
<accession>A0ABQ5MXG8</accession>
<keyword evidence="5" id="KW-0233">DNA recombination</keyword>
<dbReference type="EMBL" id="BRVS01000021">
    <property type="protein sequence ID" value="GLB68682.1"/>
    <property type="molecule type" value="Genomic_DNA"/>
</dbReference>
<dbReference type="NCBIfam" id="NF033544">
    <property type="entry name" value="transpos_IS1249"/>
    <property type="match status" value="1"/>
</dbReference>
<name>A0ABQ5MXG8_9MICC</name>
<evidence type="ECO:0000313" key="6">
    <source>
        <dbReference type="EMBL" id="GLB68682.1"/>
    </source>
</evidence>
<dbReference type="Proteomes" id="UP001209654">
    <property type="component" value="Unassembled WGS sequence"/>
</dbReference>
<evidence type="ECO:0000256" key="4">
    <source>
        <dbReference type="ARBA" id="ARBA00023125"/>
    </source>
</evidence>
<sequence>MAWCWNISPTIPVTGQIHDEVQLDGIYLRGGWCCLIAIAGDQVIGWQWCDTEKSAAWTALLERFPAPRVAVIDGGSGLGSALRRAWPETRIQRCLVHVQRNVRTEITRQPRTKAGRRLRVLSLALTKIGTREEALIWLRALNSWHEANKTFLAERTYRGSGPTPQHVRTGQAWWFTHYRLRRAYNLLARTARERVLFTYLEPEFEGLGISSTTNRIEGGINAGIRRMLRDHRGLPLEHRQRAVEWYLYQRSENPPAPHRLIREEHYKTLTPLTPIAGDEPIGPDELGTATIAEEGLWARSGWGGRP</sequence>
<dbReference type="InterPro" id="IPR048004">
    <property type="entry name" value="IS1249_transpos"/>
</dbReference>
<reference evidence="6 7" key="1">
    <citation type="journal article" date="2023" name="Int. J. Syst. Evol. Microbiol.">
        <title>Arthrobacter mangrovi sp. nov., an actinobacterium isolated from the rhizosphere of a mangrove.</title>
        <authorList>
            <person name="Hamada M."/>
            <person name="Saitou S."/>
            <person name="Enomoto N."/>
            <person name="Nanri K."/>
            <person name="Hidaka K."/>
            <person name="Miura T."/>
            <person name="Tamura T."/>
        </authorList>
    </citation>
    <scope>NUCLEOTIDE SEQUENCE [LARGE SCALE GENOMIC DNA]</scope>
    <source>
        <strain evidence="6 7">NBRC 112813</strain>
    </source>
</reference>
<comment type="function">
    <text evidence="1">Required for the transposition of the insertion element.</text>
</comment>
<evidence type="ECO:0000256" key="2">
    <source>
        <dbReference type="ARBA" id="ARBA00010961"/>
    </source>
</evidence>
<keyword evidence="7" id="KW-1185">Reference proteome</keyword>
<keyword evidence="4" id="KW-0238">DNA-binding</keyword>
<evidence type="ECO:0000256" key="5">
    <source>
        <dbReference type="ARBA" id="ARBA00023172"/>
    </source>
</evidence>
<dbReference type="PROSITE" id="PS01007">
    <property type="entry name" value="TRANSPOSASE_MUTATOR"/>
    <property type="match status" value="1"/>
</dbReference>
<gene>
    <name evidence="6" type="ORF">AHIS1636_31240</name>
</gene>
<keyword evidence="3" id="KW-0815">Transposition</keyword>
<comment type="similarity">
    <text evidence="2">Belongs to the transposase mutator family.</text>
</comment>
<dbReference type="Pfam" id="PF00872">
    <property type="entry name" value="Transposase_mut"/>
    <property type="match status" value="1"/>
</dbReference>
<evidence type="ECO:0008006" key="8">
    <source>
        <dbReference type="Google" id="ProtNLM"/>
    </source>
</evidence>
<evidence type="ECO:0000256" key="3">
    <source>
        <dbReference type="ARBA" id="ARBA00022578"/>
    </source>
</evidence>
<comment type="caution">
    <text evidence="6">The sequence shown here is derived from an EMBL/GenBank/DDBJ whole genome shotgun (WGS) entry which is preliminary data.</text>
</comment>
<dbReference type="InterPro" id="IPR001207">
    <property type="entry name" value="Transposase_mutator"/>
</dbReference>
<evidence type="ECO:0000313" key="7">
    <source>
        <dbReference type="Proteomes" id="UP001209654"/>
    </source>
</evidence>
<organism evidence="6 7">
    <name type="scientific">Arthrobacter mangrovi</name>
    <dbReference type="NCBI Taxonomy" id="2966350"/>
    <lineage>
        <taxon>Bacteria</taxon>
        <taxon>Bacillati</taxon>
        <taxon>Actinomycetota</taxon>
        <taxon>Actinomycetes</taxon>
        <taxon>Micrococcales</taxon>
        <taxon>Micrococcaceae</taxon>
        <taxon>Arthrobacter</taxon>
    </lineage>
</organism>